<evidence type="ECO:0000259" key="1">
    <source>
        <dbReference type="Pfam" id="PF00171"/>
    </source>
</evidence>
<reference evidence="2" key="1">
    <citation type="submission" date="2018-05" db="EMBL/GenBank/DDBJ databases">
        <authorList>
            <person name="Lanie J.A."/>
            <person name="Ng W.-L."/>
            <person name="Kazmierczak K.M."/>
            <person name="Andrzejewski T.M."/>
            <person name="Davidsen T.M."/>
            <person name="Wayne K.J."/>
            <person name="Tettelin H."/>
            <person name="Glass J.I."/>
            <person name="Rusch D."/>
            <person name="Podicherti R."/>
            <person name="Tsui H.-C.T."/>
            <person name="Winkler M.E."/>
        </authorList>
    </citation>
    <scope>NUCLEOTIDE SEQUENCE</scope>
</reference>
<gene>
    <name evidence="2" type="ORF">METZ01_LOCUS141642</name>
</gene>
<protein>
    <recommendedName>
        <fullName evidence="1">Aldehyde dehydrogenase domain-containing protein</fullName>
    </recommendedName>
</protein>
<dbReference type="SUPFAM" id="SSF53720">
    <property type="entry name" value="ALDH-like"/>
    <property type="match status" value="1"/>
</dbReference>
<organism evidence="2">
    <name type="scientific">marine metagenome</name>
    <dbReference type="NCBI Taxonomy" id="408172"/>
    <lineage>
        <taxon>unclassified sequences</taxon>
        <taxon>metagenomes</taxon>
        <taxon>ecological metagenomes</taxon>
    </lineage>
</organism>
<dbReference type="Gene3D" id="3.40.309.10">
    <property type="entry name" value="Aldehyde Dehydrogenase, Chain A, domain 2"/>
    <property type="match status" value="1"/>
</dbReference>
<dbReference type="InterPro" id="IPR015590">
    <property type="entry name" value="Aldehyde_DH_dom"/>
</dbReference>
<dbReference type="InterPro" id="IPR016162">
    <property type="entry name" value="Ald_DH_N"/>
</dbReference>
<feature type="domain" description="Aldehyde dehydrogenase" evidence="1">
    <location>
        <begin position="2"/>
        <end position="76"/>
    </location>
</feature>
<sequence length="80" mass="8957">KMLSVANGIEYGLTAMIVTDNLKLAMETAERVEAGYVWINSTGRYLGAPYGGWKASGIGQEECFEELMSYTQIKNVNMRW</sequence>
<dbReference type="Pfam" id="PF00171">
    <property type="entry name" value="Aldedh"/>
    <property type="match status" value="1"/>
</dbReference>
<accession>A0A381ZHI0</accession>
<feature type="non-terminal residue" evidence="2">
    <location>
        <position position="1"/>
    </location>
</feature>
<dbReference type="AlphaFoldDB" id="A0A381ZHI0"/>
<dbReference type="InterPro" id="IPR016163">
    <property type="entry name" value="Ald_DH_C"/>
</dbReference>
<name>A0A381ZHI0_9ZZZZ</name>
<dbReference type="EMBL" id="UINC01021372">
    <property type="protein sequence ID" value="SVA88788.1"/>
    <property type="molecule type" value="Genomic_DNA"/>
</dbReference>
<dbReference type="GO" id="GO:0016620">
    <property type="term" value="F:oxidoreductase activity, acting on the aldehyde or oxo group of donors, NAD or NADP as acceptor"/>
    <property type="evidence" value="ECO:0007669"/>
    <property type="project" value="InterPro"/>
</dbReference>
<dbReference type="InterPro" id="IPR016161">
    <property type="entry name" value="Ald_DH/histidinol_DH"/>
</dbReference>
<evidence type="ECO:0000313" key="2">
    <source>
        <dbReference type="EMBL" id="SVA88788.1"/>
    </source>
</evidence>
<dbReference type="Gene3D" id="3.40.605.10">
    <property type="entry name" value="Aldehyde Dehydrogenase, Chain A, domain 1"/>
    <property type="match status" value="1"/>
</dbReference>
<proteinExistence type="predicted"/>
<dbReference type="PANTHER" id="PTHR11699">
    <property type="entry name" value="ALDEHYDE DEHYDROGENASE-RELATED"/>
    <property type="match status" value="1"/>
</dbReference>